<dbReference type="eggNOG" id="COG2334">
    <property type="taxonomic scope" value="Bacteria"/>
</dbReference>
<dbReference type="HOGENOM" id="CLU_037718_0_0_10"/>
<evidence type="ECO:0000259" key="1">
    <source>
        <dbReference type="Pfam" id="PF01636"/>
    </source>
</evidence>
<dbReference type="STRING" id="1433126.BN938_0055"/>
<dbReference type="OrthoDB" id="526037at2"/>
<gene>
    <name evidence="2" type="ORF">BN938_0055</name>
</gene>
<dbReference type="Gene3D" id="3.90.1200.10">
    <property type="match status" value="1"/>
</dbReference>
<name>A0A060R5S9_9BACT</name>
<dbReference type="SUPFAM" id="SSF56112">
    <property type="entry name" value="Protein kinase-like (PK-like)"/>
    <property type="match status" value="1"/>
</dbReference>
<reference evidence="2 3" key="1">
    <citation type="journal article" date="2015" name="Genome Announc.">
        <title>Complete Genome Sequence of the Novel Leech Symbiont Mucinivorans hirudinis M3T.</title>
        <authorList>
            <person name="Nelson M.C."/>
            <person name="Bomar L."/>
            <person name="Graf J."/>
        </authorList>
    </citation>
    <scope>NUCLEOTIDE SEQUENCE [LARGE SCALE GENOMIC DNA]</scope>
    <source>
        <strain evidence="3">M3</strain>
    </source>
</reference>
<dbReference type="PATRIC" id="fig|1433126.3.peg.54"/>
<dbReference type="KEGG" id="rbc:BN938_0055"/>
<protein>
    <submittedName>
        <fullName evidence="2">MdsC protein</fullName>
    </submittedName>
</protein>
<dbReference type="EMBL" id="HG934468">
    <property type="protein sequence ID" value="CDN30162.1"/>
    <property type="molecule type" value="Genomic_DNA"/>
</dbReference>
<dbReference type="InterPro" id="IPR002575">
    <property type="entry name" value="Aminoglycoside_PTrfase"/>
</dbReference>
<dbReference type="InterPro" id="IPR011009">
    <property type="entry name" value="Kinase-like_dom_sf"/>
</dbReference>
<feature type="domain" description="Aminoglycoside phosphotransferase" evidence="1">
    <location>
        <begin position="21"/>
        <end position="257"/>
    </location>
</feature>
<keyword evidence="3" id="KW-1185">Reference proteome</keyword>
<accession>A0A060R5S9</accession>
<proteinExistence type="predicted"/>
<dbReference type="PANTHER" id="PTHR21064:SF5">
    <property type="entry name" value="SLR1880 PROTEIN"/>
    <property type="match status" value="1"/>
</dbReference>
<dbReference type="Pfam" id="PF01636">
    <property type="entry name" value="APH"/>
    <property type="match status" value="1"/>
</dbReference>
<dbReference type="AlphaFoldDB" id="A0A060R5S9"/>
<organism evidence="2 3">
    <name type="scientific">Mucinivorans hirudinis</name>
    <dbReference type="NCBI Taxonomy" id="1433126"/>
    <lineage>
        <taxon>Bacteria</taxon>
        <taxon>Pseudomonadati</taxon>
        <taxon>Bacteroidota</taxon>
        <taxon>Bacteroidia</taxon>
        <taxon>Bacteroidales</taxon>
        <taxon>Rikenellaceae</taxon>
        <taxon>Mucinivorans</taxon>
    </lineage>
</organism>
<dbReference type="PANTHER" id="PTHR21064">
    <property type="entry name" value="AMINOGLYCOSIDE PHOSPHOTRANSFERASE DOMAIN-CONTAINING PROTEIN-RELATED"/>
    <property type="match status" value="1"/>
</dbReference>
<dbReference type="InterPro" id="IPR050249">
    <property type="entry name" value="Pseudomonas-type_ThrB"/>
</dbReference>
<evidence type="ECO:0000313" key="3">
    <source>
        <dbReference type="Proteomes" id="UP000027616"/>
    </source>
</evidence>
<evidence type="ECO:0000313" key="2">
    <source>
        <dbReference type="EMBL" id="CDN30162.1"/>
    </source>
</evidence>
<sequence>MEQNLNQIAGKFAIEGEVVRVKPLGEGFINDTFIIETEGNNPNYILQRKNKKIFTNIPAMMDNILRVTTHLKNKILCAEGDPMREAMTITPTKNGQLYYKDEECEYWAVCLFIDDTIAYQAAKTPELAYQGGKGIGKFQAMLADFTEPLADILPGFHNMRYRLKQWDEVLAKDPVGRKAQCEEQIDWIESRRDEMLAFWEKVENGIIPMRVTHNDTKINNILFDKQGNVLCVIDLDTVLSSTCLNDYGDAMRSYTNTGAEDDPNLDNVSMSLDIFKGYTEGYLSETKVFLNEAEIENLAFSAKYITFEQVLRFLMDYIDGDNYYKIKSPDHNLVRTKAQYKLLQSMEEQYDKMKEIVKEALKGSSEN</sequence>
<dbReference type="Proteomes" id="UP000027616">
    <property type="component" value="Chromosome I"/>
</dbReference>